<evidence type="ECO:0000313" key="2">
    <source>
        <dbReference type="Proteomes" id="UP000198290"/>
    </source>
</evidence>
<reference evidence="1 2" key="2">
    <citation type="journal article" date="2017" name="Genome Announc.">
        <title>Draft genome sequence of Aquitalea magnusonii strain H3, a plant growth-promoting bacterium of duckweed Lemna minor.</title>
        <authorList>
            <person name="Ishizawa H."/>
            <person name="Kuroda M."/>
            <person name="Ike M."/>
        </authorList>
    </citation>
    <scope>NUCLEOTIDE SEQUENCE [LARGE SCALE GENOMIC DNA]</scope>
    <source>
        <strain evidence="1 2">H3</strain>
    </source>
</reference>
<gene>
    <name evidence="1" type="ORF">DLM_3207</name>
</gene>
<dbReference type="Proteomes" id="UP000198290">
    <property type="component" value="Chromosome"/>
</dbReference>
<accession>A0A3G9GJE3</accession>
<dbReference type="EMBL" id="AP018823">
    <property type="protein sequence ID" value="BBF86799.1"/>
    <property type="molecule type" value="Genomic_DNA"/>
</dbReference>
<keyword evidence="2" id="KW-1185">Reference proteome</keyword>
<reference evidence="2" key="3">
    <citation type="journal article" date="2017" name="Plant Physiol. Biochem.">
        <title>Differential oxidative and antioxidative response of duckweed Lemna minor toward plant growth promoting/inhibiting bacteria.</title>
        <authorList>
            <person name="Ishizawa H."/>
            <person name="Kuroda M."/>
            <person name="Morikawa M."/>
            <person name="Ike M."/>
        </authorList>
    </citation>
    <scope>NUCLEOTIDE SEQUENCE [LARGE SCALE GENOMIC DNA]</scope>
    <source>
        <strain evidence="2">H3</strain>
    </source>
</reference>
<dbReference type="KEGG" id="amah:DLM_3207"/>
<reference evidence="2" key="1">
    <citation type="journal article" date="2017" name="Biotechnol. Biofuels">
        <title>Evaluation of environmental bacterial communities as a factor affecting the growth of duckweed Lemna minor.</title>
        <authorList>
            <person name="Ishizawa H."/>
            <person name="Kuroda M."/>
            <person name="Morikawa M."/>
            <person name="Ike M."/>
        </authorList>
    </citation>
    <scope>NUCLEOTIDE SEQUENCE [LARGE SCALE GENOMIC DNA]</scope>
    <source>
        <strain evidence="2">H3</strain>
    </source>
</reference>
<name>A0A3G9GJE3_9NEIS</name>
<evidence type="ECO:0000313" key="1">
    <source>
        <dbReference type="EMBL" id="BBF86799.1"/>
    </source>
</evidence>
<dbReference type="AlphaFoldDB" id="A0A3G9GJE3"/>
<proteinExistence type="predicted"/>
<sequence>MMAVLERTPCKKPGPAGLFAACVVSEAGFLRQFPPWVSIRMEASASLTVRPQQNSHETRIS</sequence>
<organism evidence="1 2">
    <name type="scientific">Aquitalea magnusonii</name>
    <dbReference type="NCBI Taxonomy" id="332411"/>
    <lineage>
        <taxon>Bacteria</taxon>
        <taxon>Pseudomonadati</taxon>
        <taxon>Pseudomonadota</taxon>
        <taxon>Betaproteobacteria</taxon>
        <taxon>Neisseriales</taxon>
        <taxon>Chromobacteriaceae</taxon>
        <taxon>Aquitalea</taxon>
    </lineage>
</organism>
<protein>
    <submittedName>
        <fullName evidence="1">Uncharacterized protein</fullName>
    </submittedName>
</protein>
<dbReference type="STRING" id="332411.VI06_17775"/>